<dbReference type="InterPro" id="IPR006390">
    <property type="entry name" value="DHP_synth_dom"/>
</dbReference>
<dbReference type="GO" id="GO:0046654">
    <property type="term" value="P:tetrahydrofolate biosynthetic process"/>
    <property type="evidence" value="ECO:0007669"/>
    <property type="project" value="UniProtKB-UniPathway"/>
</dbReference>
<evidence type="ECO:0000256" key="10">
    <source>
        <dbReference type="ARBA" id="ARBA00022842"/>
    </source>
</evidence>
<dbReference type="SUPFAM" id="SSF51717">
    <property type="entry name" value="Dihydropteroate synthetase-like"/>
    <property type="match status" value="1"/>
</dbReference>
<dbReference type="PANTHER" id="PTHR20941:SF1">
    <property type="entry name" value="FOLIC ACID SYNTHESIS PROTEIN FOL1"/>
    <property type="match status" value="1"/>
</dbReference>
<dbReference type="PROSITE" id="PS00792">
    <property type="entry name" value="DHPS_1"/>
    <property type="match status" value="1"/>
</dbReference>
<dbReference type="EC" id="2.5.1.15" evidence="6 14"/>
<evidence type="ECO:0000313" key="16">
    <source>
        <dbReference type="EMBL" id="QFI36386.1"/>
    </source>
</evidence>
<dbReference type="Proteomes" id="UP000327424">
    <property type="component" value="Chromosome"/>
</dbReference>
<evidence type="ECO:0000256" key="12">
    <source>
        <dbReference type="ARBA" id="ARBA00030193"/>
    </source>
</evidence>
<keyword evidence="10 14" id="KW-0460">Magnesium</keyword>
<dbReference type="GO" id="GO:0005829">
    <property type="term" value="C:cytosol"/>
    <property type="evidence" value="ECO:0007669"/>
    <property type="project" value="TreeGrafter"/>
</dbReference>
<accession>A0A5J6WF15</accession>
<dbReference type="Pfam" id="PF00809">
    <property type="entry name" value="Pterin_bind"/>
    <property type="match status" value="1"/>
</dbReference>
<keyword evidence="11 14" id="KW-0289">Folate biosynthesis</keyword>
<dbReference type="InterPro" id="IPR011005">
    <property type="entry name" value="Dihydropteroate_synth-like_sf"/>
</dbReference>
<keyword evidence="8 14" id="KW-0808">Transferase</keyword>
<dbReference type="PROSITE" id="PS00793">
    <property type="entry name" value="DHPS_2"/>
    <property type="match status" value="1"/>
</dbReference>
<comment type="subunit">
    <text evidence="5">Homodimer.</text>
</comment>
<evidence type="ECO:0000313" key="17">
    <source>
        <dbReference type="Proteomes" id="UP000327424"/>
    </source>
</evidence>
<sequence length="284" mass="30192">MQLNLTANNKHVKMLNLDQPVVMGILNVTPDSFSDGGQYHGLDAAFQQAQKMVADGATIIDIGGESTRPGASAVSLEEELARVIPIIEHISAQLDVIISIDTSKAEVMRQAIAAGAHIINDVRALQAEGALQAAAELAVPVCIMHMQGQPSNMQDAPAYQDVTAEVVSFLEQRILDCVDAGIKREHIILDPGFGFGKTLEQNYQLLADTALFHQFGLPVLIGVSRKSMIGNLLQCDESQRLAGSLACATAAAGDGAQILRVHDVRETADVLAVVAQLAKHGSNK</sequence>
<dbReference type="FunFam" id="3.20.20.20:FF:000004">
    <property type="entry name" value="Dihydropteroate synthase"/>
    <property type="match status" value="1"/>
</dbReference>
<dbReference type="GO" id="GO:0004156">
    <property type="term" value="F:dihydropteroate synthase activity"/>
    <property type="evidence" value="ECO:0007669"/>
    <property type="project" value="UniProtKB-EC"/>
</dbReference>
<dbReference type="RefSeq" id="WP_019440404.1">
    <property type="nucleotide sequence ID" value="NZ_ALOE01000008.1"/>
</dbReference>
<dbReference type="PROSITE" id="PS50972">
    <property type="entry name" value="PTERIN_BINDING"/>
    <property type="match status" value="1"/>
</dbReference>
<gene>
    <name evidence="16" type="primary">folP</name>
    <name evidence="16" type="ORF">FR932_00415</name>
</gene>
<reference evidence="16 17" key="1">
    <citation type="submission" date="2019-09" db="EMBL/GenBank/DDBJ databases">
        <title>Hybrid Assembly of the complete Genome of the Deep-Sea Bacterium Moritella marina from long Nanopore and Illumina reads.</title>
        <authorList>
            <person name="Magin S."/>
            <person name="Georgoulis A."/>
            <person name="Papadimitriou K."/>
            <person name="Iliakis G."/>
            <person name="Vorgias C.E."/>
        </authorList>
    </citation>
    <scope>NUCLEOTIDE SEQUENCE [LARGE SCALE GENOMIC DNA]</scope>
    <source>
        <strain evidence="16 17">MP-1</strain>
    </source>
</reference>
<dbReference type="GO" id="GO:0046872">
    <property type="term" value="F:metal ion binding"/>
    <property type="evidence" value="ECO:0007669"/>
    <property type="project" value="UniProtKB-KW"/>
</dbReference>
<evidence type="ECO:0000256" key="9">
    <source>
        <dbReference type="ARBA" id="ARBA00022723"/>
    </source>
</evidence>
<evidence type="ECO:0000256" key="7">
    <source>
        <dbReference type="ARBA" id="ARBA00016919"/>
    </source>
</evidence>
<evidence type="ECO:0000259" key="15">
    <source>
        <dbReference type="PROSITE" id="PS50972"/>
    </source>
</evidence>
<comment type="catalytic activity">
    <reaction evidence="1">
        <text>(7,8-dihydropterin-6-yl)methyl diphosphate + 4-aminobenzoate = 7,8-dihydropteroate + diphosphate</text>
        <dbReference type="Rhea" id="RHEA:19949"/>
        <dbReference type="ChEBI" id="CHEBI:17836"/>
        <dbReference type="ChEBI" id="CHEBI:17839"/>
        <dbReference type="ChEBI" id="CHEBI:33019"/>
        <dbReference type="ChEBI" id="CHEBI:72950"/>
        <dbReference type="EC" id="2.5.1.15"/>
    </reaction>
</comment>
<keyword evidence="9 14" id="KW-0479">Metal-binding</keyword>
<proteinExistence type="inferred from homology"/>
<dbReference type="AlphaFoldDB" id="A0A5J6WF15"/>
<dbReference type="InterPro" id="IPR000489">
    <property type="entry name" value="Pterin-binding_dom"/>
</dbReference>
<comment type="function">
    <text evidence="13 14">Catalyzes the condensation of para-aminobenzoate (pABA) with 6-hydroxymethyl-7,8-dihydropterin diphosphate (DHPt-PP) to form 7,8-dihydropteroate (H2Pte), the immediate precursor of folate derivatives.</text>
</comment>
<comment type="cofactor">
    <cofactor evidence="2 14">
        <name>Mg(2+)</name>
        <dbReference type="ChEBI" id="CHEBI:18420"/>
    </cofactor>
</comment>
<comment type="similarity">
    <text evidence="4 14">Belongs to the DHPS family.</text>
</comment>
<evidence type="ECO:0000256" key="2">
    <source>
        <dbReference type="ARBA" id="ARBA00001946"/>
    </source>
</evidence>
<evidence type="ECO:0000256" key="3">
    <source>
        <dbReference type="ARBA" id="ARBA00004763"/>
    </source>
</evidence>
<dbReference type="NCBIfam" id="TIGR01496">
    <property type="entry name" value="DHPS"/>
    <property type="match status" value="1"/>
</dbReference>
<evidence type="ECO:0000256" key="8">
    <source>
        <dbReference type="ARBA" id="ARBA00022679"/>
    </source>
</evidence>
<dbReference type="UniPathway" id="UPA00077">
    <property type="reaction ID" value="UER00156"/>
</dbReference>
<comment type="pathway">
    <text evidence="3 14">Cofactor biosynthesis; tetrahydrofolate biosynthesis; 7,8-dihydrofolate from 2-amino-4-hydroxy-6-hydroxymethyl-7,8-dihydropteridine diphosphate and 4-aminobenzoate: step 1/2.</text>
</comment>
<protein>
    <recommendedName>
        <fullName evidence="7 14">Dihydropteroate synthase</fullName>
        <shortName evidence="14">DHPS</shortName>
        <ecNumber evidence="6 14">2.5.1.15</ecNumber>
    </recommendedName>
    <alternativeName>
        <fullName evidence="12 14">Dihydropteroate pyrophosphorylase</fullName>
    </alternativeName>
</protein>
<evidence type="ECO:0000256" key="13">
    <source>
        <dbReference type="ARBA" id="ARBA00053449"/>
    </source>
</evidence>
<dbReference type="Gene3D" id="3.20.20.20">
    <property type="entry name" value="Dihydropteroate synthase-like"/>
    <property type="match status" value="1"/>
</dbReference>
<evidence type="ECO:0000256" key="1">
    <source>
        <dbReference type="ARBA" id="ARBA00000012"/>
    </source>
</evidence>
<organism evidence="16 17">
    <name type="scientific">Moritella marina ATCC 15381</name>
    <dbReference type="NCBI Taxonomy" id="1202962"/>
    <lineage>
        <taxon>Bacteria</taxon>
        <taxon>Pseudomonadati</taxon>
        <taxon>Pseudomonadota</taxon>
        <taxon>Gammaproteobacteria</taxon>
        <taxon>Alteromonadales</taxon>
        <taxon>Moritellaceae</taxon>
        <taxon>Moritella</taxon>
    </lineage>
</organism>
<dbReference type="GO" id="GO:0046656">
    <property type="term" value="P:folic acid biosynthetic process"/>
    <property type="evidence" value="ECO:0007669"/>
    <property type="project" value="UniProtKB-KW"/>
</dbReference>
<dbReference type="OrthoDB" id="9811744at2"/>
<dbReference type="EMBL" id="CP044399">
    <property type="protein sequence ID" value="QFI36386.1"/>
    <property type="molecule type" value="Genomic_DNA"/>
</dbReference>
<evidence type="ECO:0000256" key="4">
    <source>
        <dbReference type="ARBA" id="ARBA00009503"/>
    </source>
</evidence>
<dbReference type="InterPro" id="IPR045031">
    <property type="entry name" value="DHP_synth-like"/>
</dbReference>
<dbReference type="PANTHER" id="PTHR20941">
    <property type="entry name" value="FOLATE SYNTHESIS PROTEINS"/>
    <property type="match status" value="1"/>
</dbReference>
<name>A0A5J6WF15_MORMI</name>
<evidence type="ECO:0000256" key="6">
    <source>
        <dbReference type="ARBA" id="ARBA00012458"/>
    </source>
</evidence>
<evidence type="ECO:0000256" key="5">
    <source>
        <dbReference type="ARBA" id="ARBA00011738"/>
    </source>
</evidence>
<dbReference type="KEGG" id="mmaa:FR932_00415"/>
<dbReference type="CDD" id="cd00739">
    <property type="entry name" value="DHPS"/>
    <property type="match status" value="1"/>
</dbReference>
<keyword evidence="17" id="KW-1185">Reference proteome</keyword>
<evidence type="ECO:0000256" key="11">
    <source>
        <dbReference type="ARBA" id="ARBA00022909"/>
    </source>
</evidence>
<evidence type="ECO:0000256" key="14">
    <source>
        <dbReference type="RuleBase" id="RU361205"/>
    </source>
</evidence>
<feature type="domain" description="Pterin-binding" evidence="15">
    <location>
        <begin position="20"/>
        <end position="272"/>
    </location>
</feature>